<evidence type="ECO:0000313" key="1">
    <source>
        <dbReference type="EMBL" id="GBN46780.1"/>
    </source>
</evidence>
<name>A0A4Y2P8N1_ARAVE</name>
<protein>
    <submittedName>
        <fullName evidence="1">Uncharacterized protein</fullName>
    </submittedName>
</protein>
<evidence type="ECO:0000313" key="2">
    <source>
        <dbReference type="Proteomes" id="UP000499080"/>
    </source>
</evidence>
<accession>A0A4Y2P8N1</accession>
<reference evidence="1 2" key="1">
    <citation type="journal article" date="2019" name="Sci. Rep.">
        <title>Orb-weaving spider Araneus ventricosus genome elucidates the spidroin gene catalogue.</title>
        <authorList>
            <person name="Kono N."/>
            <person name="Nakamura H."/>
            <person name="Ohtoshi R."/>
            <person name="Moran D.A.P."/>
            <person name="Shinohara A."/>
            <person name="Yoshida Y."/>
            <person name="Fujiwara M."/>
            <person name="Mori M."/>
            <person name="Tomita M."/>
            <person name="Arakawa K."/>
        </authorList>
    </citation>
    <scope>NUCLEOTIDE SEQUENCE [LARGE SCALE GENOMIC DNA]</scope>
</reference>
<dbReference type="AlphaFoldDB" id="A0A4Y2P8N1"/>
<gene>
    <name evidence="1" type="ORF">AVEN_201935_1</name>
</gene>
<proteinExistence type="predicted"/>
<sequence length="92" mass="10274">MIHCSLIALLAIDWYNVKRVQNLTHDDTVDSCITPGWKSATPVCSQHAEIREGSPPSFNFHCLFFRMLDPRAAPPLPAPKNQLKLQSGKKSS</sequence>
<dbReference type="Proteomes" id="UP000499080">
    <property type="component" value="Unassembled WGS sequence"/>
</dbReference>
<keyword evidence="2" id="KW-1185">Reference proteome</keyword>
<organism evidence="1 2">
    <name type="scientific">Araneus ventricosus</name>
    <name type="common">Orbweaver spider</name>
    <name type="synonym">Epeira ventricosa</name>
    <dbReference type="NCBI Taxonomy" id="182803"/>
    <lineage>
        <taxon>Eukaryota</taxon>
        <taxon>Metazoa</taxon>
        <taxon>Ecdysozoa</taxon>
        <taxon>Arthropoda</taxon>
        <taxon>Chelicerata</taxon>
        <taxon>Arachnida</taxon>
        <taxon>Araneae</taxon>
        <taxon>Araneomorphae</taxon>
        <taxon>Entelegynae</taxon>
        <taxon>Araneoidea</taxon>
        <taxon>Araneidae</taxon>
        <taxon>Araneus</taxon>
    </lineage>
</organism>
<comment type="caution">
    <text evidence="1">The sequence shown here is derived from an EMBL/GenBank/DDBJ whole genome shotgun (WGS) entry which is preliminary data.</text>
</comment>
<dbReference type="EMBL" id="BGPR01131431">
    <property type="protein sequence ID" value="GBN46780.1"/>
    <property type="molecule type" value="Genomic_DNA"/>
</dbReference>